<sequence>MEQKILFITPPFTQLNTPYPATAYLKGFLNTKGFRSHQADLGIEVILDLFSGKGLRTLFAELDASDAELSENSFRIFSLRDDYISTIDPVIRFLQNKNPTLAHSICDRSYLPEASRFAQLDDLDWAFGTMGIHDKARHLATLYLEDLADLITEAVDPHFGFSRYAERLGRSATHFDDLHAALQAPETLISLTLTNLLEQRLQAWQPTVVCLTVPFPGNLYGALKCGQYLKKNHPEIAVIMGGGYANTELRSLKEPRVFDYVDYICLDDGEAPLLSLLDYLAGQRDRAGLKRVYARTDGVVTYHNQNRERDVAQRDTGTPDYRDLRLNDYLSVIEIVNPMHRLWSDGRWNKLTLAHGCYWGKCSFCDVSLDYIKRYEPLTAALLCDRIEEIIEQTGQNGFHFVDEAAPPALMRDLALEIIRRKLTVVWWTNIRFEKNFTPDLCQLLKLSGCIAVSGGLEVASDRLLERMKKGVTVAQVARVADGFTQAGIMVHAYLMYGFPTQTAQETIDSLEMVRQLFEIGIVQSGFWHRFAMTAHSPVGLHPAGFDVQRIGPDTGLFADNDLDHDDPLGADHSRFSEGLRKSLFNYMHGVAFEFPLKKWFDFKTPPTSIPPKYIEQSIRQLPDSEFRSNAMVIWPGSLPVVSILEVKKGSKIAEVAELVFYTKKSEWALETSVSVGEWLEGAMPKLVIGNHEPYSLDGLKADFEAVGLGSFGTFMQSAIWRNLRQNGLLIV</sequence>
<proteinExistence type="predicted"/>
<name>A0A368JW93_9BACT</name>
<dbReference type="GO" id="GO:0003824">
    <property type="term" value="F:catalytic activity"/>
    <property type="evidence" value="ECO:0007669"/>
    <property type="project" value="InterPro"/>
</dbReference>
<evidence type="ECO:0000256" key="2">
    <source>
        <dbReference type="ARBA" id="ARBA00022691"/>
    </source>
</evidence>
<dbReference type="InterPro" id="IPR058240">
    <property type="entry name" value="rSAM_sf"/>
</dbReference>
<reference evidence="8 9" key="1">
    <citation type="submission" date="2018-07" db="EMBL/GenBank/DDBJ databases">
        <title>Genome analysis of Larkinella rosea.</title>
        <authorList>
            <person name="Zhou Z."/>
            <person name="Wang G."/>
        </authorList>
    </citation>
    <scope>NUCLEOTIDE SEQUENCE [LARGE SCALE GENOMIC DNA]</scope>
    <source>
        <strain evidence="9">zzj9</strain>
    </source>
</reference>
<keyword evidence="5" id="KW-0411">Iron-sulfur</keyword>
<dbReference type="PROSITE" id="PS51332">
    <property type="entry name" value="B12_BINDING"/>
    <property type="match status" value="1"/>
</dbReference>
<keyword evidence="2" id="KW-0949">S-adenosyl-L-methionine</keyword>
<dbReference type="GO" id="GO:0051536">
    <property type="term" value="F:iron-sulfur cluster binding"/>
    <property type="evidence" value="ECO:0007669"/>
    <property type="project" value="UniProtKB-KW"/>
</dbReference>
<dbReference type="RefSeq" id="WP_114404848.1">
    <property type="nucleotide sequence ID" value="NZ_QOWE01000003.1"/>
</dbReference>
<dbReference type="GO" id="GO:0046872">
    <property type="term" value="F:metal ion binding"/>
    <property type="evidence" value="ECO:0007669"/>
    <property type="project" value="UniProtKB-KW"/>
</dbReference>
<evidence type="ECO:0000313" key="9">
    <source>
        <dbReference type="Proteomes" id="UP000253383"/>
    </source>
</evidence>
<keyword evidence="9" id="KW-1185">Reference proteome</keyword>
<dbReference type="PANTHER" id="PTHR43409">
    <property type="entry name" value="ANAEROBIC MAGNESIUM-PROTOPORPHYRIN IX MONOMETHYL ESTER CYCLASE-RELATED"/>
    <property type="match status" value="1"/>
</dbReference>
<dbReference type="SFLD" id="SFLDS00029">
    <property type="entry name" value="Radical_SAM"/>
    <property type="match status" value="1"/>
</dbReference>
<gene>
    <name evidence="8" type="ORF">DUE52_04940</name>
</gene>
<dbReference type="SFLD" id="SFLDG01082">
    <property type="entry name" value="B12-binding_domain_containing"/>
    <property type="match status" value="1"/>
</dbReference>
<dbReference type="Gene3D" id="3.80.30.20">
    <property type="entry name" value="tm_1862 like domain"/>
    <property type="match status" value="1"/>
</dbReference>
<dbReference type="AlphaFoldDB" id="A0A368JW93"/>
<dbReference type="InterPro" id="IPR023404">
    <property type="entry name" value="rSAM_horseshoe"/>
</dbReference>
<dbReference type="SUPFAM" id="SSF102114">
    <property type="entry name" value="Radical SAM enzymes"/>
    <property type="match status" value="1"/>
</dbReference>
<dbReference type="GO" id="GO:0005829">
    <property type="term" value="C:cytosol"/>
    <property type="evidence" value="ECO:0007669"/>
    <property type="project" value="TreeGrafter"/>
</dbReference>
<comment type="caution">
    <text evidence="8">The sequence shown here is derived from an EMBL/GenBank/DDBJ whole genome shotgun (WGS) entry which is preliminary data.</text>
</comment>
<evidence type="ECO:0000313" key="8">
    <source>
        <dbReference type="EMBL" id="RCR70934.1"/>
    </source>
</evidence>
<dbReference type="InterPro" id="IPR051198">
    <property type="entry name" value="BchE-like"/>
</dbReference>
<keyword evidence="4" id="KW-0408">Iron</keyword>
<comment type="cofactor">
    <cofactor evidence="1">
        <name>[4Fe-4S] cluster</name>
        <dbReference type="ChEBI" id="CHEBI:49883"/>
    </cofactor>
</comment>
<accession>A0A368JW93</accession>
<dbReference type="InterPro" id="IPR006638">
    <property type="entry name" value="Elp3/MiaA/NifB-like_rSAM"/>
</dbReference>
<dbReference type="Gene3D" id="3.40.50.280">
    <property type="entry name" value="Cobalamin-binding domain"/>
    <property type="match status" value="1"/>
</dbReference>
<feature type="domain" description="Radical SAM core" evidence="7">
    <location>
        <begin position="343"/>
        <end position="581"/>
    </location>
</feature>
<evidence type="ECO:0000256" key="3">
    <source>
        <dbReference type="ARBA" id="ARBA00022723"/>
    </source>
</evidence>
<evidence type="ECO:0000256" key="4">
    <source>
        <dbReference type="ARBA" id="ARBA00023004"/>
    </source>
</evidence>
<dbReference type="GO" id="GO:0031419">
    <property type="term" value="F:cobalamin binding"/>
    <property type="evidence" value="ECO:0007669"/>
    <property type="project" value="InterPro"/>
</dbReference>
<dbReference type="InterPro" id="IPR007197">
    <property type="entry name" value="rSAM"/>
</dbReference>
<organism evidence="8 9">
    <name type="scientific">Larkinella punicea</name>
    <dbReference type="NCBI Taxonomy" id="2315727"/>
    <lineage>
        <taxon>Bacteria</taxon>
        <taxon>Pseudomonadati</taxon>
        <taxon>Bacteroidota</taxon>
        <taxon>Cytophagia</taxon>
        <taxon>Cytophagales</taxon>
        <taxon>Spirosomataceae</taxon>
        <taxon>Larkinella</taxon>
    </lineage>
</organism>
<dbReference type="Pfam" id="PF04055">
    <property type="entry name" value="Radical_SAM"/>
    <property type="match status" value="1"/>
</dbReference>
<dbReference type="OrthoDB" id="9801424at2"/>
<dbReference type="PROSITE" id="PS51918">
    <property type="entry name" value="RADICAL_SAM"/>
    <property type="match status" value="1"/>
</dbReference>
<dbReference type="PANTHER" id="PTHR43409:SF7">
    <property type="entry name" value="BLL1977 PROTEIN"/>
    <property type="match status" value="1"/>
</dbReference>
<evidence type="ECO:0000259" key="6">
    <source>
        <dbReference type="PROSITE" id="PS51332"/>
    </source>
</evidence>
<dbReference type="InterPro" id="IPR006158">
    <property type="entry name" value="Cobalamin-bd"/>
</dbReference>
<dbReference type="Proteomes" id="UP000253383">
    <property type="component" value="Unassembled WGS sequence"/>
</dbReference>
<evidence type="ECO:0000259" key="7">
    <source>
        <dbReference type="PROSITE" id="PS51918"/>
    </source>
</evidence>
<dbReference type="EMBL" id="QOWE01000003">
    <property type="protein sequence ID" value="RCR70934.1"/>
    <property type="molecule type" value="Genomic_DNA"/>
</dbReference>
<feature type="domain" description="B12-binding" evidence="6">
    <location>
        <begin position="145"/>
        <end position="287"/>
    </location>
</feature>
<keyword evidence="3" id="KW-0479">Metal-binding</keyword>
<protein>
    <submittedName>
        <fullName evidence="8">Radical SAM protein</fullName>
    </submittedName>
</protein>
<evidence type="ECO:0000256" key="1">
    <source>
        <dbReference type="ARBA" id="ARBA00001966"/>
    </source>
</evidence>
<dbReference type="SMART" id="SM00729">
    <property type="entry name" value="Elp3"/>
    <property type="match status" value="1"/>
</dbReference>
<evidence type="ECO:0000256" key="5">
    <source>
        <dbReference type="ARBA" id="ARBA00023014"/>
    </source>
</evidence>